<accession>A0AAJ2R4Y5</accession>
<gene>
    <name evidence="3" type="ORF">SGN30_20915</name>
</gene>
<protein>
    <submittedName>
        <fullName evidence="3">Uncharacterized protein</fullName>
    </submittedName>
</protein>
<keyword evidence="1" id="KW-0175">Coiled coil</keyword>
<evidence type="ECO:0000313" key="4">
    <source>
        <dbReference type="Proteomes" id="UP001287445"/>
    </source>
</evidence>
<organism evidence="3 4">
    <name type="scientific">Delftia acidovorans</name>
    <name type="common">Pseudomonas acidovorans</name>
    <name type="synonym">Comamonas acidovorans</name>
    <dbReference type="NCBI Taxonomy" id="80866"/>
    <lineage>
        <taxon>Bacteria</taxon>
        <taxon>Pseudomonadati</taxon>
        <taxon>Pseudomonadota</taxon>
        <taxon>Betaproteobacteria</taxon>
        <taxon>Burkholderiales</taxon>
        <taxon>Comamonadaceae</taxon>
        <taxon>Delftia</taxon>
    </lineage>
</organism>
<evidence type="ECO:0000313" key="3">
    <source>
        <dbReference type="EMBL" id="MDX4955886.1"/>
    </source>
</evidence>
<feature type="region of interest" description="Disordered" evidence="2">
    <location>
        <begin position="1"/>
        <end position="21"/>
    </location>
</feature>
<dbReference type="EMBL" id="JAWWMZ010000009">
    <property type="protein sequence ID" value="MDX4955886.1"/>
    <property type="molecule type" value="Genomic_DNA"/>
</dbReference>
<reference evidence="3" key="1">
    <citation type="submission" date="2023-11" db="EMBL/GenBank/DDBJ databases">
        <title>Identification and selenium tolerance of Delftia acidovorans R3-25.</title>
        <authorList>
            <person name="Zhang S."/>
            <person name="Liu Y."/>
            <person name="Guo Y."/>
        </authorList>
    </citation>
    <scope>NUCLEOTIDE SEQUENCE</scope>
    <source>
        <strain evidence="3">R3-25</strain>
    </source>
</reference>
<feature type="coiled-coil region" evidence="1">
    <location>
        <begin position="139"/>
        <end position="173"/>
    </location>
</feature>
<feature type="compositionally biased region" description="Polar residues" evidence="2">
    <location>
        <begin position="1"/>
        <end position="10"/>
    </location>
</feature>
<evidence type="ECO:0000256" key="2">
    <source>
        <dbReference type="SAM" id="MobiDB-lite"/>
    </source>
</evidence>
<name>A0AAJ2R4Y5_DELAC</name>
<dbReference type="AlphaFoldDB" id="A0AAJ2R4Y5"/>
<dbReference type="RefSeq" id="WP_319075288.1">
    <property type="nucleotide sequence ID" value="NZ_JAWWMZ010000009.1"/>
</dbReference>
<dbReference type="Proteomes" id="UP001287445">
    <property type="component" value="Unassembled WGS sequence"/>
</dbReference>
<evidence type="ECO:0000256" key="1">
    <source>
        <dbReference type="SAM" id="Coils"/>
    </source>
</evidence>
<sequence>MNQATTSTIHKTAGGNPDTGAVEAVPTLTQVYEAIRQLHEAGEEPTRDRIHKMTGLNLTTVDDRIKVLRGEGMISAVKQCYRPVHQHGPARAVTVTHLTDGRSILEIGEHVVHFSRTEGGMVGQAYAGIALEHTALARVTELQDQLLEEVAKRRALEREVKALKAAKRQDHRQADLLADLTH</sequence>
<proteinExistence type="predicted"/>
<comment type="caution">
    <text evidence="3">The sequence shown here is derived from an EMBL/GenBank/DDBJ whole genome shotgun (WGS) entry which is preliminary data.</text>
</comment>